<accession>A0A6J4PJY4</accession>
<dbReference type="SUPFAM" id="SSF54909">
    <property type="entry name" value="Dimeric alpha+beta barrel"/>
    <property type="match status" value="1"/>
</dbReference>
<reference evidence="2" key="1">
    <citation type="submission" date="2020-02" db="EMBL/GenBank/DDBJ databases">
        <authorList>
            <person name="Meier V. D."/>
        </authorList>
    </citation>
    <scope>NUCLEOTIDE SEQUENCE</scope>
    <source>
        <strain evidence="2">AVDCRST_MAG78</strain>
    </source>
</reference>
<organism evidence="2">
    <name type="scientific">uncultured Rubrobacteraceae bacterium</name>
    <dbReference type="NCBI Taxonomy" id="349277"/>
    <lineage>
        <taxon>Bacteria</taxon>
        <taxon>Bacillati</taxon>
        <taxon>Actinomycetota</taxon>
        <taxon>Rubrobacteria</taxon>
        <taxon>Rubrobacterales</taxon>
        <taxon>Rubrobacteraceae</taxon>
        <taxon>environmental samples</taxon>
    </lineage>
</organism>
<dbReference type="AlphaFoldDB" id="A0A6J4PJY4"/>
<sequence>MHARMTTIRTQPGKMEQALVIARDSIAPHAEEQQGFKSLVALTDPESGDLVFISLWETAEDLEASENSGYYEEQLGRLSSVLAGQAARETFEAHVLA</sequence>
<dbReference type="PROSITE" id="PS51725">
    <property type="entry name" value="ABM"/>
    <property type="match status" value="1"/>
</dbReference>
<evidence type="ECO:0000259" key="1">
    <source>
        <dbReference type="PROSITE" id="PS51725"/>
    </source>
</evidence>
<evidence type="ECO:0000313" key="2">
    <source>
        <dbReference type="EMBL" id="CAA9418348.1"/>
    </source>
</evidence>
<dbReference type="Gene3D" id="3.30.70.100">
    <property type="match status" value="1"/>
</dbReference>
<dbReference type="InterPro" id="IPR007138">
    <property type="entry name" value="ABM_dom"/>
</dbReference>
<dbReference type="EMBL" id="CADCVB010000063">
    <property type="protein sequence ID" value="CAA9418348.1"/>
    <property type="molecule type" value="Genomic_DNA"/>
</dbReference>
<proteinExistence type="predicted"/>
<gene>
    <name evidence="2" type="ORF">AVDCRST_MAG78-852</name>
</gene>
<dbReference type="Pfam" id="PF03992">
    <property type="entry name" value="ABM"/>
    <property type="match status" value="1"/>
</dbReference>
<feature type="domain" description="ABM" evidence="1">
    <location>
        <begin position="2"/>
        <end position="91"/>
    </location>
</feature>
<name>A0A6J4PJY4_9ACTN</name>
<protein>
    <recommendedName>
        <fullName evidence="1">ABM domain-containing protein</fullName>
    </recommendedName>
</protein>
<dbReference type="InterPro" id="IPR011008">
    <property type="entry name" value="Dimeric_a/b-barrel"/>
</dbReference>